<dbReference type="eggNOG" id="COG2192">
    <property type="taxonomic scope" value="Bacteria"/>
</dbReference>
<dbReference type="STRING" id="714943.Mucpa_0743"/>
<dbReference type="AlphaFoldDB" id="H1Y8A5"/>
<evidence type="ECO:0000313" key="2">
    <source>
        <dbReference type="Proteomes" id="UP000002774"/>
    </source>
</evidence>
<gene>
    <name evidence="1" type="ORF">Mucpa_0743</name>
</gene>
<dbReference type="RefSeq" id="WP_008504528.1">
    <property type="nucleotide sequence ID" value="NZ_CM001403.1"/>
</dbReference>
<name>H1Y8A5_9SPHI</name>
<keyword evidence="2" id="KW-1185">Reference proteome</keyword>
<protein>
    <submittedName>
        <fullName evidence="1">Uncharacterized protein</fullName>
    </submittedName>
</protein>
<accession>H1Y8A5</accession>
<dbReference type="Gene3D" id="3.30.420.40">
    <property type="match status" value="1"/>
</dbReference>
<dbReference type="OrthoDB" id="9780777at2"/>
<sequence>MSTYILGTGPSHDGSACILKNGEIIVAIEKERLKRIKHDGANSYATATKLNTKSFPEMISWTCQINMYEQSVNNHE</sequence>
<dbReference type="Proteomes" id="UP000002774">
    <property type="component" value="Chromosome"/>
</dbReference>
<dbReference type="EMBL" id="CM001403">
    <property type="protein sequence ID" value="EHQ24924.1"/>
    <property type="molecule type" value="Genomic_DNA"/>
</dbReference>
<evidence type="ECO:0000313" key="1">
    <source>
        <dbReference type="EMBL" id="EHQ24924.1"/>
    </source>
</evidence>
<dbReference type="HOGENOM" id="CLU_2650511_0_0_10"/>
<organism evidence="1 2">
    <name type="scientific">Mucilaginibacter paludis DSM 18603</name>
    <dbReference type="NCBI Taxonomy" id="714943"/>
    <lineage>
        <taxon>Bacteria</taxon>
        <taxon>Pseudomonadati</taxon>
        <taxon>Bacteroidota</taxon>
        <taxon>Sphingobacteriia</taxon>
        <taxon>Sphingobacteriales</taxon>
        <taxon>Sphingobacteriaceae</taxon>
        <taxon>Mucilaginibacter</taxon>
    </lineage>
</organism>
<reference evidence="1" key="1">
    <citation type="submission" date="2011-09" db="EMBL/GenBank/DDBJ databases">
        <title>The permanent draft genome of Mucilaginibacter paludis DSM 18603.</title>
        <authorList>
            <consortium name="US DOE Joint Genome Institute (JGI-PGF)"/>
            <person name="Lucas S."/>
            <person name="Han J."/>
            <person name="Lapidus A."/>
            <person name="Bruce D."/>
            <person name="Goodwin L."/>
            <person name="Pitluck S."/>
            <person name="Peters L."/>
            <person name="Kyrpides N."/>
            <person name="Mavromatis K."/>
            <person name="Ivanova N."/>
            <person name="Mikhailova N."/>
            <person name="Held B."/>
            <person name="Detter J.C."/>
            <person name="Tapia R."/>
            <person name="Han C."/>
            <person name="Land M."/>
            <person name="Hauser L."/>
            <person name="Markowitz V."/>
            <person name="Cheng J.-F."/>
            <person name="Hugenholtz P."/>
            <person name="Woyke T."/>
            <person name="Wu D."/>
            <person name="Tindall B."/>
            <person name="Brambilla E."/>
            <person name="Klenk H.-P."/>
            <person name="Eisen J.A."/>
        </authorList>
    </citation>
    <scope>NUCLEOTIDE SEQUENCE [LARGE SCALE GENOMIC DNA]</scope>
    <source>
        <strain evidence="1">DSM 18603</strain>
    </source>
</reference>
<proteinExistence type="predicted"/>